<dbReference type="Gene3D" id="1.20.58.1030">
    <property type="match status" value="1"/>
</dbReference>
<accession>A0ABR2ICF3</accession>
<reference evidence="1 2" key="1">
    <citation type="submission" date="2024-04" db="EMBL/GenBank/DDBJ databases">
        <title>Tritrichomonas musculus Genome.</title>
        <authorList>
            <person name="Alves-Ferreira E."/>
            <person name="Grigg M."/>
            <person name="Lorenzi H."/>
            <person name="Galac M."/>
        </authorList>
    </citation>
    <scope>NUCLEOTIDE SEQUENCE [LARGE SCALE GENOMIC DNA]</scope>
    <source>
        <strain evidence="1 2">EAF2021</strain>
    </source>
</reference>
<keyword evidence="2" id="KW-1185">Reference proteome</keyword>
<dbReference type="EMBL" id="JAPFFF010000018">
    <property type="protein sequence ID" value="KAK8860738.1"/>
    <property type="molecule type" value="Genomic_DNA"/>
</dbReference>
<dbReference type="PANTHER" id="PTHR12914">
    <property type="entry name" value="PARTNER OF SLD5"/>
    <property type="match status" value="1"/>
</dbReference>
<dbReference type="SUPFAM" id="SSF158573">
    <property type="entry name" value="GINS helical bundle-like"/>
    <property type="match status" value="1"/>
</dbReference>
<dbReference type="InterPro" id="IPR005339">
    <property type="entry name" value="GINS_Psf1"/>
</dbReference>
<organism evidence="1 2">
    <name type="scientific">Tritrichomonas musculus</name>
    <dbReference type="NCBI Taxonomy" id="1915356"/>
    <lineage>
        <taxon>Eukaryota</taxon>
        <taxon>Metamonada</taxon>
        <taxon>Parabasalia</taxon>
        <taxon>Tritrichomonadida</taxon>
        <taxon>Tritrichomonadidae</taxon>
        <taxon>Tritrichomonas</taxon>
    </lineage>
</organism>
<dbReference type="Proteomes" id="UP001470230">
    <property type="component" value="Unassembled WGS sequence"/>
</dbReference>
<dbReference type="PANTHER" id="PTHR12914:SF2">
    <property type="entry name" value="DNA REPLICATION COMPLEX GINS PROTEIN PSF1"/>
    <property type="match status" value="1"/>
</dbReference>
<evidence type="ECO:0000313" key="2">
    <source>
        <dbReference type="Proteomes" id="UP001470230"/>
    </source>
</evidence>
<protein>
    <submittedName>
        <fullName evidence="1">DNA replication complex GINS protein PSF1</fullName>
    </submittedName>
</protein>
<gene>
    <name evidence="1" type="ORF">M9Y10_012403</name>
</gene>
<comment type="caution">
    <text evidence="1">The sequence shown here is derived from an EMBL/GenBank/DDBJ whole genome shotgun (WGS) entry which is preliminary data.</text>
</comment>
<evidence type="ECO:0000313" key="1">
    <source>
        <dbReference type="EMBL" id="KAK8860738.1"/>
    </source>
</evidence>
<dbReference type="InterPro" id="IPR036224">
    <property type="entry name" value="GINS_bundle-like_dom_sf"/>
</dbReference>
<proteinExistence type="predicted"/>
<sequence length="187" mass="21660">MSLWSSHICKALQRINDYPPDEMPSYDEDAINRTEELIKLLNQAVEDTDPSQNHRKIILNQYANRLKEGIVLYNRARLKRIVDIRMKSRGMPPPEVRKMLTPLEIEFLDSYAKVLAQYSKATDIDITELFRPPQGLNAEVRVLRDVGSIMVGDNYISLKQNEILTLRANIAQELEQKGFVKITEYLK</sequence>
<name>A0ABR2ICF3_9EUKA</name>